<sequence>MVKANKGLVRLILFSLFISLILRSIQIGLGTFDGYYIINGNLKNNIEKYADNDITIKKEQDFKLGKAKYKLFFRSYPY</sequence>
<comment type="caution">
    <text evidence="1">The sequence shown here is derived from an EMBL/GenBank/DDBJ whole genome shotgun (WGS) entry which is preliminary data.</text>
</comment>
<dbReference type="EMBL" id="QMAU01000023">
    <property type="protein sequence ID" value="RXI57298.1"/>
    <property type="molecule type" value="Genomic_DNA"/>
</dbReference>
<gene>
    <name evidence="1" type="ORF">DP130_13645</name>
    <name evidence="2" type="ORF">DP131_05400</name>
</gene>
<evidence type="ECO:0000313" key="2">
    <source>
        <dbReference type="EMBL" id="RXI57298.1"/>
    </source>
</evidence>
<accession>A0A4Q0V966</accession>
<organism evidence="1 4">
    <name type="scientific">Clostridium tetani</name>
    <dbReference type="NCBI Taxonomy" id="1513"/>
    <lineage>
        <taxon>Bacteria</taxon>
        <taxon>Bacillati</taxon>
        <taxon>Bacillota</taxon>
        <taxon>Clostridia</taxon>
        <taxon>Eubacteriales</taxon>
        <taxon>Clostridiaceae</taxon>
        <taxon>Clostridium</taxon>
    </lineage>
</organism>
<dbReference type="Proteomes" id="UP000290273">
    <property type="component" value="Unassembled WGS sequence"/>
</dbReference>
<dbReference type="RefSeq" id="WP_039262263.1">
    <property type="nucleotide sequence ID" value="NZ_AP026807.1"/>
</dbReference>
<name>A0A4Q0V966_CLOTA</name>
<evidence type="ECO:0000313" key="1">
    <source>
        <dbReference type="EMBL" id="RXI44172.1"/>
    </source>
</evidence>
<reference evidence="3 4" key="1">
    <citation type="submission" date="2018-06" db="EMBL/GenBank/DDBJ databases">
        <title>Genome conservation of Clostridium tetani.</title>
        <authorList>
            <person name="Bruggemann H."/>
            <person name="Popoff M.R."/>
        </authorList>
    </citation>
    <scope>NUCLEOTIDE SEQUENCE [LARGE SCALE GENOMIC DNA]</scope>
    <source>
        <strain evidence="1 4">2017.061</strain>
        <strain evidence="2 3">63.05</strain>
    </source>
</reference>
<dbReference type="EMBL" id="QMAP01000020">
    <property type="protein sequence ID" value="RXI44172.1"/>
    <property type="molecule type" value="Genomic_DNA"/>
</dbReference>
<evidence type="ECO:0000313" key="3">
    <source>
        <dbReference type="Proteomes" id="UP000290273"/>
    </source>
</evidence>
<protein>
    <submittedName>
        <fullName evidence="1">Uncharacterized protein</fullName>
    </submittedName>
</protein>
<dbReference type="Proteomes" id="UP000290921">
    <property type="component" value="Unassembled WGS sequence"/>
</dbReference>
<evidence type="ECO:0000313" key="4">
    <source>
        <dbReference type="Proteomes" id="UP000290921"/>
    </source>
</evidence>
<proteinExistence type="predicted"/>
<dbReference type="AlphaFoldDB" id="A0A4Q0V966"/>